<dbReference type="Gene3D" id="2.60.120.200">
    <property type="match status" value="1"/>
</dbReference>
<dbReference type="Pfam" id="PF26113">
    <property type="entry name" value="GH16_XgeA"/>
    <property type="match status" value="1"/>
</dbReference>
<dbReference type="PANTHER" id="PTHR10963">
    <property type="entry name" value="GLYCOSYL HYDROLASE-RELATED"/>
    <property type="match status" value="1"/>
</dbReference>
<keyword evidence="1" id="KW-0812">Transmembrane</keyword>
<dbReference type="InterPro" id="IPR050546">
    <property type="entry name" value="Glycosyl_Hydrlase_16"/>
</dbReference>
<reference evidence="3" key="1">
    <citation type="submission" date="2020-10" db="EMBL/GenBank/DDBJ databases">
        <title>Genome Sequence of Monilinia vaccinii-corymbosi Sheds Light on Mummy Berry Disease Infection of Blueberry and Mating Type.</title>
        <authorList>
            <person name="Yow A.G."/>
            <person name="Zhang Y."/>
            <person name="Bansal K."/>
            <person name="Eacker S.M."/>
            <person name="Sullivan S."/>
            <person name="Liachko I."/>
            <person name="Cubeta M.A."/>
            <person name="Rollins J.A."/>
            <person name="Ashrafi H."/>
        </authorList>
    </citation>
    <scope>NUCLEOTIDE SEQUENCE</scope>
    <source>
        <strain evidence="3">RL-1</strain>
    </source>
</reference>
<gene>
    <name evidence="3" type="ORF">DSL72_005326</name>
</gene>
<feature type="domain" description="GH16" evidence="2">
    <location>
        <begin position="70"/>
        <end position="242"/>
    </location>
</feature>
<accession>A0A8A3PFB6</accession>
<dbReference type="Proteomes" id="UP000672032">
    <property type="component" value="Chromosome 4"/>
</dbReference>
<evidence type="ECO:0000259" key="2">
    <source>
        <dbReference type="PROSITE" id="PS51762"/>
    </source>
</evidence>
<feature type="transmembrane region" description="Helical" evidence="1">
    <location>
        <begin position="50"/>
        <end position="72"/>
    </location>
</feature>
<dbReference type="SUPFAM" id="SSF49899">
    <property type="entry name" value="Concanavalin A-like lectins/glucanases"/>
    <property type="match status" value="1"/>
</dbReference>
<dbReference type="PANTHER" id="PTHR10963:SF42">
    <property type="entry name" value="PUTATIVE (AFU_ORTHOLOGUE AFUA_5G02280)-RELATED"/>
    <property type="match status" value="1"/>
</dbReference>
<dbReference type="GO" id="GO:0009251">
    <property type="term" value="P:glucan catabolic process"/>
    <property type="evidence" value="ECO:0007669"/>
    <property type="project" value="TreeGrafter"/>
</dbReference>
<protein>
    <recommendedName>
        <fullName evidence="2">GH16 domain-containing protein</fullName>
    </recommendedName>
</protein>
<organism evidence="3 4">
    <name type="scientific">Monilinia vaccinii-corymbosi</name>
    <dbReference type="NCBI Taxonomy" id="61207"/>
    <lineage>
        <taxon>Eukaryota</taxon>
        <taxon>Fungi</taxon>
        <taxon>Dikarya</taxon>
        <taxon>Ascomycota</taxon>
        <taxon>Pezizomycotina</taxon>
        <taxon>Leotiomycetes</taxon>
        <taxon>Helotiales</taxon>
        <taxon>Sclerotiniaceae</taxon>
        <taxon>Monilinia</taxon>
    </lineage>
</organism>
<dbReference type="OrthoDB" id="192832at2759"/>
<dbReference type="AlphaFoldDB" id="A0A8A3PFB6"/>
<dbReference type="InterPro" id="IPR013320">
    <property type="entry name" value="ConA-like_dom_sf"/>
</dbReference>
<dbReference type="PROSITE" id="PS51762">
    <property type="entry name" value="GH16_2"/>
    <property type="match status" value="1"/>
</dbReference>
<keyword evidence="4" id="KW-1185">Reference proteome</keyword>
<evidence type="ECO:0000256" key="1">
    <source>
        <dbReference type="SAM" id="Phobius"/>
    </source>
</evidence>
<keyword evidence="1" id="KW-0472">Membrane</keyword>
<dbReference type="EMBL" id="CP063408">
    <property type="protein sequence ID" value="QSZ33755.1"/>
    <property type="molecule type" value="Genomic_DNA"/>
</dbReference>
<keyword evidence="1" id="KW-1133">Transmembrane helix</keyword>
<evidence type="ECO:0000313" key="3">
    <source>
        <dbReference type="EMBL" id="QSZ33755.1"/>
    </source>
</evidence>
<dbReference type="InterPro" id="IPR000757">
    <property type="entry name" value="Beta-glucanase-like"/>
</dbReference>
<sequence length="242" mass="26758">MKSSYRSAASFQNSGKLNASFGLLRKDELKNPSSIEPRWWDVRAWSKKKLAIAGAGLIVLITVVVVVPVRVLKNRPYPNYSKLKYSLKDTYSGTDFFDNFDYFDAPDPSGGFVQYADSEVAAQYNLTYASSSRSVVRVDASATAHSNRSTSDGRLSVRISSKKQYEDGLIIFDVVHTPIGCGTWPALWMSDVVNWPTNGEIDILEAVNVISSARNQMALHTTSGCTMKSVKRKQTGKTIHST</sequence>
<evidence type="ECO:0000313" key="4">
    <source>
        <dbReference type="Proteomes" id="UP000672032"/>
    </source>
</evidence>
<proteinExistence type="predicted"/>
<name>A0A8A3PFB6_9HELO</name>
<dbReference type="GO" id="GO:0004553">
    <property type="term" value="F:hydrolase activity, hydrolyzing O-glycosyl compounds"/>
    <property type="evidence" value="ECO:0007669"/>
    <property type="project" value="InterPro"/>
</dbReference>